<dbReference type="Pfam" id="PF04596">
    <property type="entry name" value="Pox_F15"/>
    <property type="match status" value="1"/>
</dbReference>
<protein>
    <recommendedName>
        <fullName evidence="2">Protein F15</fullName>
    </recommendedName>
</protein>
<dbReference type="PIRSF" id="PIRSF015694">
    <property type="entry name" value="VAC_F15L"/>
    <property type="match status" value="1"/>
</dbReference>
<reference evidence="1" key="2">
    <citation type="submission" date="2024-02" db="EMBL/GenBank/DDBJ databases">
        <authorList>
            <person name="Hu B."/>
        </authorList>
    </citation>
    <scope>NUCLEOTIDE SEQUENCE</scope>
    <source>
        <strain evidence="1">1A/Uganda/UGR70/2019</strain>
    </source>
</reference>
<evidence type="ECO:0000313" key="1">
    <source>
        <dbReference type="EMBL" id="XBH23776.1"/>
    </source>
</evidence>
<proteinExistence type="predicted"/>
<organism evidence="1">
    <name type="scientific">Rousettus bat poxvirus</name>
    <dbReference type="NCBI Taxonomy" id="3141933"/>
    <lineage>
        <taxon>Viruses</taxon>
        <taxon>Varidnaviria</taxon>
        <taxon>Bamfordvirae</taxon>
        <taxon>Nucleocytoviricota</taxon>
        <taxon>Pokkesviricetes</taxon>
        <taxon>Chitovirales</taxon>
        <taxon>Poxviridae</taxon>
    </lineage>
</organism>
<dbReference type="InterPro" id="IPR007675">
    <property type="entry name" value="Poxvirus_F15"/>
</dbReference>
<name>A0AAU7E1L7_9POXV</name>
<reference evidence="1" key="1">
    <citation type="journal article" date="2024" name="Microbiome">
        <title>Substantial viral diversity in bats and rodents from East Africa: insights into evolution, recombination, and cocirculation.</title>
        <authorList>
            <person name="Wang D."/>
            <person name="Yang X."/>
            <person name="Ren Z."/>
            <person name="Hu B."/>
            <person name="Zhao H."/>
            <person name="Yang K."/>
            <person name="Shi P."/>
            <person name="Zhang Z."/>
            <person name="Feng Q."/>
            <person name="Nawenja C.V."/>
            <person name="Obanda V."/>
            <person name="Robert K."/>
            <person name="Nalikka B."/>
            <person name="Waruhiu C.N."/>
            <person name="Ochola G.O."/>
            <person name="Onyuok S.O."/>
            <person name="Ochieng H."/>
            <person name="Li B."/>
            <person name="Zhu Y."/>
            <person name="Si H."/>
            <person name="Yin J."/>
            <person name="Kristiansen K."/>
            <person name="Jin X."/>
            <person name="Xu X."/>
            <person name="Xiao M."/>
            <person name="Agwanda B."/>
            <person name="Ommeh S."/>
            <person name="Li J."/>
            <person name="Shi Z.L."/>
        </authorList>
    </citation>
    <scope>NUCLEOTIDE SEQUENCE</scope>
    <source>
        <strain evidence="1">1A/Uganda/UGR70/2019</strain>
    </source>
</reference>
<dbReference type="EMBL" id="PP711852">
    <property type="protein sequence ID" value="XBH23776.1"/>
    <property type="molecule type" value="Genomic_DNA"/>
</dbReference>
<accession>A0AAU7E1L7</accession>
<evidence type="ECO:0008006" key="2">
    <source>
        <dbReference type="Google" id="ProtNLM"/>
    </source>
</evidence>
<sequence length="148" mass="17328">MNVTRLEQLIQLKPFYDMTRIKINAKENCILGNRCFVKVAQVFRMPRHSVPTSDCLTVNGVAFSLHELMYSPFFYKKPQFQHLLPSFVFSCIDAAQRNHRVCHYCKADRTGDERDLDLNIFIPTTNRSMYVVIGIRVKEFWTSAFELV</sequence>